<organism evidence="5 6">
    <name type="scientific">Mobilisporobacter senegalensis</name>
    <dbReference type="NCBI Taxonomy" id="1329262"/>
    <lineage>
        <taxon>Bacteria</taxon>
        <taxon>Bacillati</taxon>
        <taxon>Bacillota</taxon>
        <taxon>Clostridia</taxon>
        <taxon>Lachnospirales</taxon>
        <taxon>Lachnospiraceae</taxon>
        <taxon>Mobilisporobacter</taxon>
    </lineage>
</organism>
<feature type="domain" description="HTH araC/xylS-type" evidence="4">
    <location>
        <begin position="195"/>
        <end position="293"/>
    </location>
</feature>
<gene>
    <name evidence="5" type="ORF">EDD66_10912</name>
</gene>
<dbReference type="Pfam" id="PF12833">
    <property type="entry name" value="HTH_18"/>
    <property type="match status" value="1"/>
</dbReference>
<dbReference type="Gene3D" id="1.10.10.60">
    <property type="entry name" value="Homeodomain-like"/>
    <property type="match status" value="2"/>
</dbReference>
<dbReference type="InterPro" id="IPR018771">
    <property type="entry name" value="PocR_dom"/>
</dbReference>
<dbReference type="AlphaFoldDB" id="A0A3N1XGF3"/>
<evidence type="ECO:0000256" key="3">
    <source>
        <dbReference type="ARBA" id="ARBA00023163"/>
    </source>
</evidence>
<evidence type="ECO:0000256" key="2">
    <source>
        <dbReference type="ARBA" id="ARBA00023125"/>
    </source>
</evidence>
<evidence type="ECO:0000313" key="5">
    <source>
        <dbReference type="EMBL" id="ROR25803.1"/>
    </source>
</evidence>
<keyword evidence="3" id="KW-0804">Transcription</keyword>
<dbReference type="GO" id="GO:0043565">
    <property type="term" value="F:sequence-specific DNA binding"/>
    <property type="evidence" value="ECO:0007669"/>
    <property type="project" value="InterPro"/>
</dbReference>
<keyword evidence="2 5" id="KW-0238">DNA-binding</keyword>
<dbReference type="SUPFAM" id="SSF46689">
    <property type="entry name" value="Homeodomain-like"/>
    <property type="match status" value="2"/>
</dbReference>
<dbReference type="PANTHER" id="PTHR43280:SF28">
    <property type="entry name" value="HTH-TYPE TRANSCRIPTIONAL ACTIVATOR RHAS"/>
    <property type="match status" value="1"/>
</dbReference>
<dbReference type="InterPro" id="IPR020449">
    <property type="entry name" value="Tscrpt_reg_AraC-type_HTH"/>
</dbReference>
<dbReference type="PROSITE" id="PS00041">
    <property type="entry name" value="HTH_ARAC_FAMILY_1"/>
    <property type="match status" value="1"/>
</dbReference>
<dbReference type="InterPro" id="IPR018062">
    <property type="entry name" value="HTH_AraC-typ_CS"/>
</dbReference>
<dbReference type="PROSITE" id="PS01124">
    <property type="entry name" value="HTH_ARAC_FAMILY_2"/>
    <property type="match status" value="1"/>
</dbReference>
<dbReference type="InterPro" id="IPR009057">
    <property type="entry name" value="Homeodomain-like_sf"/>
</dbReference>
<dbReference type="Proteomes" id="UP000273083">
    <property type="component" value="Unassembled WGS sequence"/>
</dbReference>
<proteinExistence type="predicted"/>
<accession>A0A3N1XGF3</accession>
<sequence length="295" mass="34391">MNNKFELQNLIDILSYSKKIHISIHYLTGTYQQDPALIVQPANKVHYCKFCNEAKMTKKGLALCMRNKYLSINKAMNEKCQFIGKCYLGITEIVTPVFINDSLFCIVYIGNILIEEDTEKTIRQIQYASGITHSKSHLSDLINELENISISRLDDYIKMADIISGCIHLILDANKDLFQGKRPATHINNRHWLIQQTVEYIEQFYNTDIKLTHISDLFFVNSQYLSRLFSKNMGVTFIEYIHFIRMKEAKKLLIETDNKIIEIAYKVGFNNVTYFNLVFKKNTGLTPFEFRNKHS</sequence>
<dbReference type="SMART" id="SM00342">
    <property type="entry name" value="HTH_ARAC"/>
    <property type="match status" value="1"/>
</dbReference>
<reference evidence="5 6" key="1">
    <citation type="submission" date="2018-11" db="EMBL/GenBank/DDBJ databases">
        <title>Genomic Encyclopedia of Type Strains, Phase IV (KMG-IV): sequencing the most valuable type-strain genomes for metagenomic binning, comparative biology and taxonomic classification.</title>
        <authorList>
            <person name="Goeker M."/>
        </authorList>
    </citation>
    <scope>NUCLEOTIDE SEQUENCE [LARGE SCALE GENOMIC DNA]</scope>
    <source>
        <strain evidence="5 6">DSM 26537</strain>
    </source>
</reference>
<dbReference type="Pfam" id="PF10114">
    <property type="entry name" value="PocR"/>
    <property type="match status" value="1"/>
</dbReference>
<name>A0A3N1XGF3_9FIRM</name>
<dbReference type="InterPro" id="IPR018060">
    <property type="entry name" value="HTH_AraC"/>
</dbReference>
<dbReference type="EMBL" id="RJVG01000009">
    <property type="protein sequence ID" value="ROR25803.1"/>
    <property type="molecule type" value="Genomic_DNA"/>
</dbReference>
<evidence type="ECO:0000256" key="1">
    <source>
        <dbReference type="ARBA" id="ARBA00023015"/>
    </source>
</evidence>
<evidence type="ECO:0000313" key="6">
    <source>
        <dbReference type="Proteomes" id="UP000273083"/>
    </source>
</evidence>
<dbReference type="GO" id="GO:0003700">
    <property type="term" value="F:DNA-binding transcription factor activity"/>
    <property type="evidence" value="ECO:0007669"/>
    <property type="project" value="InterPro"/>
</dbReference>
<protein>
    <submittedName>
        <fullName evidence="5">AraC-like DNA-binding protein</fullName>
    </submittedName>
</protein>
<comment type="caution">
    <text evidence="5">The sequence shown here is derived from an EMBL/GenBank/DDBJ whole genome shotgun (WGS) entry which is preliminary data.</text>
</comment>
<dbReference type="PRINTS" id="PR00032">
    <property type="entry name" value="HTHARAC"/>
</dbReference>
<dbReference type="PANTHER" id="PTHR43280">
    <property type="entry name" value="ARAC-FAMILY TRANSCRIPTIONAL REGULATOR"/>
    <property type="match status" value="1"/>
</dbReference>
<dbReference type="OrthoDB" id="1650670at2"/>
<keyword evidence="6" id="KW-1185">Reference proteome</keyword>
<evidence type="ECO:0000259" key="4">
    <source>
        <dbReference type="PROSITE" id="PS01124"/>
    </source>
</evidence>
<dbReference type="RefSeq" id="WP_123610173.1">
    <property type="nucleotide sequence ID" value="NZ_RJVG01000009.1"/>
</dbReference>
<keyword evidence="1" id="KW-0805">Transcription regulation</keyword>